<keyword evidence="3" id="KW-1185">Reference proteome</keyword>
<keyword evidence="1" id="KW-0812">Transmembrane</keyword>
<comment type="caution">
    <text evidence="2">The sequence shown here is derived from an EMBL/GenBank/DDBJ whole genome shotgun (WGS) entry which is preliminary data.</text>
</comment>
<gene>
    <name evidence="2" type="ORF">NC992_23395</name>
</gene>
<dbReference type="Proteomes" id="UP001482513">
    <property type="component" value="Unassembled WGS sequence"/>
</dbReference>
<reference evidence="2 3" key="1">
    <citation type="submission" date="2022-04" db="EMBL/GenBank/DDBJ databases">
        <title>Positive selection, recombination, and allopatry shape intraspecific diversity of widespread and dominant cyanobacteria.</title>
        <authorList>
            <person name="Wei J."/>
            <person name="Shu W."/>
            <person name="Hu C."/>
        </authorList>
    </citation>
    <scope>NUCLEOTIDE SEQUENCE [LARGE SCALE GENOMIC DNA]</scope>
    <source>
        <strain evidence="2 3">DQ-A4</strain>
    </source>
</reference>
<proteinExistence type="predicted"/>
<keyword evidence="1" id="KW-1133">Transmembrane helix</keyword>
<protein>
    <submittedName>
        <fullName evidence="2">Uncharacterized protein</fullName>
    </submittedName>
</protein>
<evidence type="ECO:0000313" key="3">
    <source>
        <dbReference type="Proteomes" id="UP001482513"/>
    </source>
</evidence>
<evidence type="ECO:0000256" key="1">
    <source>
        <dbReference type="SAM" id="Phobius"/>
    </source>
</evidence>
<dbReference type="RefSeq" id="WP_190697511.1">
    <property type="nucleotide sequence ID" value="NZ_JAMPKX010000016.1"/>
</dbReference>
<dbReference type="EMBL" id="JAMPKX010000016">
    <property type="protein sequence ID" value="MEP0949839.1"/>
    <property type="molecule type" value="Genomic_DNA"/>
</dbReference>
<accession>A0ABV0KAR9</accession>
<feature type="transmembrane region" description="Helical" evidence="1">
    <location>
        <begin position="20"/>
        <end position="40"/>
    </location>
</feature>
<sequence>MNDARLLQDSPRSHNDARNLLWVTLPSVLGLVGLLGLTLFQAASL</sequence>
<name>A0ABV0KAR9_9CYAN</name>
<evidence type="ECO:0000313" key="2">
    <source>
        <dbReference type="EMBL" id="MEP0949839.1"/>
    </source>
</evidence>
<organism evidence="2 3">
    <name type="scientific">Leptolyngbya subtilissima DQ-A4</name>
    <dbReference type="NCBI Taxonomy" id="2933933"/>
    <lineage>
        <taxon>Bacteria</taxon>
        <taxon>Bacillati</taxon>
        <taxon>Cyanobacteriota</taxon>
        <taxon>Cyanophyceae</taxon>
        <taxon>Leptolyngbyales</taxon>
        <taxon>Leptolyngbyaceae</taxon>
        <taxon>Leptolyngbya group</taxon>
        <taxon>Leptolyngbya</taxon>
    </lineage>
</organism>
<keyword evidence="1" id="KW-0472">Membrane</keyword>